<name>A0A7S4KME3_9EUKA</name>
<evidence type="ECO:0000313" key="1">
    <source>
        <dbReference type="EMBL" id="CAE2299172.1"/>
    </source>
</evidence>
<reference evidence="1" key="1">
    <citation type="submission" date="2021-01" db="EMBL/GenBank/DDBJ databases">
        <authorList>
            <person name="Corre E."/>
            <person name="Pelletier E."/>
            <person name="Niang G."/>
            <person name="Scheremetjew M."/>
            <person name="Finn R."/>
            <person name="Kale V."/>
            <person name="Holt S."/>
            <person name="Cochrane G."/>
            <person name="Meng A."/>
            <person name="Brown T."/>
            <person name="Cohen L."/>
        </authorList>
    </citation>
    <scope>NUCLEOTIDE SEQUENCE</scope>
    <source>
        <strain evidence="1">SoJaBio B1-5/56/2</strain>
    </source>
</reference>
<sequence length="230" mass="26481">MLRVVRMEHSTREDGLRRMTLSRLIHASAPHLFDDECGWTGVFCINNDNEMVSIRWNELNVDLCYGILLNWLPNSLCRVYLDRILTTDMQAFLTRYLPRCATVITFTYLNIAGTLDLSTLPPKIETLKMIGNGYSGTVYLMHLPPTLEEIDLRHTFIDTVVVDNVSLPIKFYRAQVSNQKQNVKIVTAETSGEEIDDRVLVYHYTKRGVARHQFGITMDEANETYDTIIM</sequence>
<dbReference type="EMBL" id="HBKR01012713">
    <property type="protein sequence ID" value="CAE2299172.1"/>
    <property type="molecule type" value="Transcribed_RNA"/>
</dbReference>
<dbReference type="AlphaFoldDB" id="A0A7S4KME3"/>
<gene>
    <name evidence="1" type="ORF">NAES01612_LOCUS8421</name>
</gene>
<proteinExistence type="predicted"/>
<protein>
    <submittedName>
        <fullName evidence="1">Uncharacterized protein</fullName>
    </submittedName>
</protein>
<organism evidence="1">
    <name type="scientific">Paramoeba aestuarina</name>
    <dbReference type="NCBI Taxonomy" id="180227"/>
    <lineage>
        <taxon>Eukaryota</taxon>
        <taxon>Amoebozoa</taxon>
        <taxon>Discosea</taxon>
        <taxon>Flabellinia</taxon>
        <taxon>Dactylopodida</taxon>
        <taxon>Paramoebidae</taxon>
        <taxon>Paramoeba</taxon>
    </lineage>
</organism>
<accession>A0A7S4KME3</accession>